<proteinExistence type="predicted"/>
<dbReference type="EMBL" id="JAERMS010000061">
    <property type="protein sequence ID" value="MBO1364423.1"/>
    <property type="molecule type" value="Genomic_DNA"/>
</dbReference>
<evidence type="ECO:0000256" key="1">
    <source>
        <dbReference type="SAM" id="MobiDB-lite"/>
    </source>
</evidence>
<name>A0ABS3M8B6_9BACT</name>
<sequence length="50" mass="5486">MNFRITKETGQPVRRRGVIHHVPNPRKRATTPYAMTINPTPAADATTGGT</sequence>
<feature type="region of interest" description="Disordered" evidence="1">
    <location>
        <begin position="24"/>
        <end position="50"/>
    </location>
</feature>
<evidence type="ECO:0000313" key="2">
    <source>
        <dbReference type="EMBL" id="MBO1364423.1"/>
    </source>
</evidence>
<protein>
    <submittedName>
        <fullName evidence="2">Uncharacterized protein</fullName>
    </submittedName>
</protein>
<gene>
    <name evidence="2" type="ORF">JHU38_11745</name>
</gene>
<evidence type="ECO:0000313" key="3">
    <source>
        <dbReference type="Proteomes" id="UP000664265"/>
    </source>
</evidence>
<accession>A0ABS3M8B6</accession>
<keyword evidence="3" id="KW-1185">Reference proteome</keyword>
<feature type="compositionally biased region" description="Low complexity" evidence="1">
    <location>
        <begin position="39"/>
        <end position="50"/>
    </location>
</feature>
<organism evidence="2 3">
    <name type="scientific">Prevotella illustrans</name>
    <dbReference type="NCBI Taxonomy" id="2800387"/>
    <lineage>
        <taxon>Bacteria</taxon>
        <taxon>Pseudomonadati</taxon>
        <taxon>Bacteroidota</taxon>
        <taxon>Bacteroidia</taxon>
        <taxon>Bacteroidales</taxon>
        <taxon>Prevotellaceae</taxon>
        <taxon>Prevotella</taxon>
    </lineage>
</organism>
<dbReference type="RefSeq" id="WP_207859387.1">
    <property type="nucleotide sequence ID" value="NZ_JAERMS010000061.1"/>
</dbReference>
<comment type="caution">
    <text evidence="2">The sequence shown here is derived from an EMBL/GenBank/DDBJ whole genome shotgun (WGS) entry which is preliminary data.</text>
</comment>
<dbReference type="Proteomes" id="UP000664265">
    <property type="component" value="Unassembled WGS sequence"/>
</dbReference>
<reference evidence="2 3" key="1">
    <citation type="submission" date="2021-01" db="EMBL/GenBank/DDBJ databases">
        <title>Prevotella A2931 sp. nov.</title>
        <authorList>
            <person name="Buhl M."/>
            <person name="Oberhettinger P."/>
        </authorList>
    </citation>
    <scope>NUCLEOTIDE SEQUENCE [LARGE SCALE GENOMIC DNA]</scope>
    <source>
        <strain evidence="2 3">A2931</strain>
    </source>
</reference>